<dbReference type="SMART" id="SM00220">
    <property type="entry name" value="S_TKc"/>
    <property type="match status" value="1"/>
</dbReference>
<comment type="similarity">
    <text evidence="7">Belongs to the protein kinase superfamily. CMGC Ser/Thr protein kinase family.</text>
</comment>
<proteinExistence type="inferred from homology"/>
<keyword evidence="2" id="KW-0723">Serine/threonine-protein kinase</keyword>
<accession>A0A8T0RCP9</accession>
<feature type="compositionally biased region" description="Basic and acidic residues" evidence="8">
    <location>
        <begin position="160"/>
        <end position="230"/>
    </location>
</feature>
<evidence type="ECO:0000256" key="5">
    <source>
        <dbReference type="ARBA" id="ARBA00022777"/>
    </source>
</evidence>
<protein>
    <recommendedName>
        <fullName evidence="1">non-specific serine/threonine protein kinase</fullName>
        <ecNumber evidence="1">2.7.11.1</ecNumber>
    </recommendedName>
</protein>
<dbReference type="GO" id="GO:0045292">
    <property type="term" value="P:mRNA cis splicing, via spliceosome"/>
    <property type="evidence" value="ECO:0007669"/>
    <property type="project" value="InterPro"/>
</dbReference>
<dbReference type="InterPro" id="IPR000719">
    <property type="entry name" value="Prot_kinase_dom"/>
</dbReference>
<evidence type="ECO:0000256" key="8">
    <source>
        <dbReference type="SAM" id="MobiDB-lite"/>
    </source>
</evidence>
<evidence type="ECO:0000256" key="7">
    <source>
        <dbReference type="ARBA" id="ARBA00023596"/>
    </source>
</evidence>
<dbReference type="InterPro" id="IPR011009">
    <property type="entry name" value="Kinase-like_dom_sf"/>
</dbReference>
<evidence type="ECO:0000256" key="1">
    <source>
        <dbReference type="ARBA" id="ARBA00012513"/>
    </source>
</evidence>
<dbReference type="AlphaFoldDB" id="A0A8T0RCP9"/>
<evidence type="ECO:0000256" key="3">
    <source>
        <dbReference type="ARBA" id="ARBA00022679"/>
    </source>
</evidence>
<evidence type="ECO:0000256" key="4">
    <source>
        <dbReference type="ARBA" id="ARBA00022741"/>
    </source>
</evidence>
<feature type="domain" description="Protein kinase" evidence="9">
    <location>
        <begin position="355"/>
        <end position="671"/>
    </location>
</feature>
<sequence length="674" mass="76059">MAMADDGGRWCPSQSPPASPANYKRRRFPDDVRSDASPERHKRHHRYADSAVEEGEVLGAGGAATAMDVDADSANRYSRGRYTERRSYYSRSHSSGSLRGRGESPERERQSGSSRRGDHARRRNSDTEYRHGRIDSSHEVRGRVSNSASHRDSATSSKCRSSDVYKVKPRSEEKDGHDISHKRQRSEEVKDKSASKVEEQGECQEKIVEPKIAVQEHADEKFEMESRRTEAALPKSSDQKQMQKMQQVECVPCCNVDGHKTGHLKDKNEENSSITKVGKPPARIDISISTGALANKTERPAVMISSAIATGRPRSGIQKSGKEDLHTERNVHPDNWDDAEGYYAYRLGEVLGGRYEITAAHGKGVFSRVVRATDHKAGKGDPEKVAIKIIRNNDTMYRSGKQEVAILETLTSADREDKRHCVRFISSFRYRNHLCLVLESLHMNLREVLKKFGRNIGLKLTVVRIYAKQIFIALKHLKDCKVLHCDIKPDNILVNQAKNVLKLCDFGNAMLAGKNEVTPYLVSRFYRAPEIILGLPYDHPLDMWSVGCCLYELCTGKVLFPGESNNDMLRLHMELKGPFPKKMLRKGAFTMQHFNRDLNFQVTDKDPVTNKQVVRRLIFNFKPKGIGSCISGIPGEDKKTVSSFRDLLDKIFSLEPAKRLTVEEALLHPFITGK</sequence>
<dbReference type="PANTHER" id="PTHR24058">
    <property type="entry name" value="DUAL SPECIFICITY PROTEIN KINASE"/>
    <property type="match status" value="1"/>
</dbReference>
<name>A0A8T0RCP9_PANVG</name>
<dbReference type="Pfam" id="PF00069">
    <property type="entry name" value="Pkinase"/>
    <property type="match status" value="1"/>
</dbReference>
<dbReference type="EMBL" id="CM029047">
    <property type="protein sequence ID" value="KAG2583244.1"/>
    <property type="molecule type" value="Genomic_DNA"/>
</dbReference>
<dbReference type="CDD" id="cd14135">
    <property type="entry name" value="STKc_PRP4"/>
    <property type="match status" value="1"/>
</dbReference>
<dbReference type="InterPro" id="IPR008271">
    <property type="entry name" value="Ser/Thr_kinase_AS"/>
</dbReference>
<keyword evidence="4" id="KW-0547">Nucleotide-binding</keyword>
<feature type="compositionally biased region" description="Basic and acidic residues" evidence="8">
    <location>
        <begin position="100"/>
        <end position="110"/>
    </location>
</feature>
<evidence type="ECO:0000256" key="2">
    <source>
        <dbReference type="ARBA" id="ARBA00022527"/>
    </source>
</evidence>
<keyword evidence="3" id="KW-0808">Transferase</keyword>
<feature type="compositionally biased region" description="Basic and acidic residues" evidence="8">
    <location>
        <begin position="28"/>
        <end position="39"/>
    </location>
</feature>
<evidence type="ECO:0000256" key="6">
    <source>
        <dbReference type="ARBA" id="ARBA00022840"/>
    </source>
</evidence>
<dbReference type="Proteomes" id="UP000823388">
    <property type="component" value="Chromosome 6K"/>
</dbReference>
<dbReference type="Gene3D" id="1.10.510.10">
    <property type="entry name" value="Transferase(Phosphotransferase) domain 1"/>
    <property type="match status" value="1"/>
</dbReference>
<organism evidence="10 11">
    <name type="scientific">Panicum virgatum</name>
    <name type="common">Blackwell switchgrass</name>
    <dbReference type="NCBI Taxonomy" id="38727"/>
    <lineage>
        <taxon>Eukaryota</taxon>
        <taxon>Viridiplantae</taxon>
        <taxon>Streptophyta</taxon>
        <taxon>Embryophyta</taxon>
        <taxon>Tracheophyta</taxon>
        <taxon>Spermatophyta</taxon>
        <taxon>Magnoliopsida</taxon>
        <taxon>Liliopsida</taxon>
        <taxon>Poales</taxon>
        <taxon>Poaceae</taxon>
        <taxon>PACMAD clade</taxon>
        <taxon>Panicoideae</taxon>
        <taxon>Panicodae</taxon>
        <taxon>Paniceae</taxon>
        <taxon>Panicinae</taxon>
        <taxon>Panicum</taxon>
        <taxon>Panicum sect. Hiantes</taxon>
    </lineage>
</organism>
<dbReference type="PROSITE" id="PS00108">
    <property type="entry name" value="PROTEIN_KINASE_ST"/>
    <property type="match status" value="1"/>
</dbReference>
<dbReference type="Gene3D" id="3.30.200.20">
    <property type="entry name" value="Phosphorylase Kinase, domain 1"/>
    <property type="match status" value="1"/>
</dbReference>
<dbReference type="InterPro" id="IPR050494">
    <property type="entry name" value="Ser_Thr_dual-spec_kinase"/>
</dbReference>
<feature type="region of interest" description="Disordered" evidence="8">
    <location>
        <begin position="1"/>
        <end position="240"/>
    </location>
</feature>
<feature type="compositionally biased region" description="Polar residues" evidence="8">
    <location>
        <begin position="144"/>
        <end position="159"/>
    </location>
</feature>
<dbReference type="GO" id="GO:0004674">
    <property type="term" value="F:protein serine/threonine kinase activity"/>
    <property type="evidence" value="ECO:0007669"/>
    <property type="project" value="UniProtKB-KW"/>
</dbReference>
<reference evidence="10" key="1">
    <citation type="submission" date="2020-05" db="EMBL/GenBank/DDBJ databases">
        <title>WGS assembly of Panicum virgatum.</title>
        <authorList>
            <person name="Lovell J.T."/>
            <person name="Jenkins J."/>
            <person name="Shu S."/>
            <person name="Juenger T.E."/>
            <person name="Schmutz J."/>
        </authorList>
    </citation>
    <scope>NUCLEOTIDE SEQUENCE</scope>
    <source>
        <strain evidence="10">AP13</strain>
    </source>
</reference>
<evidence type="ECO:0000259" key="9">
    <source>
        <dbReference type="PROSITE" id="PS50011"/>
    </source>
</evidence>
<evidence type="ECO:0000313" key="10">
    <source>
        <dbReference type="EMBL" id="KAG2583244.1"/>
    </source>
</evidence>
<dbReference type="EC" id="2.7.11.1" evidence="1"/>
<dbReference type="GO" id="GO:0005524">
    <property type="term" value="F:ATP binding"/>
    <property type="evidence" value="ECO:0007669"/>
    <property type="project" value="UniProtKB-KW"/>
</dbReference>
<dbReference type="InterPro" id="IPR044092">
    <property type="entry name" value="STKc_PRP4"/>
</dbReference>
<dbReference type="PROSITE" id="PS50011">
    <property type="entry name" value="PROTEIN_KINASE_DOM"/>
    <property type="match status" value="1"/>
</dbReference>
<feature type="compositionally biased region" description="Basic and acidic residues" evidence="8">
    <location>
        <begin position="123"/>
        <end position="142"/>
    </location>
</feature>
<evidence type="ECO:0000313" key="11">
    <source>
        <dbReference type="Proteomes" id="UP000823388"/>
    </source>
</evidence>
<keyword evidence="11" id="KW-1185">Reference proteome</keyword>
<dbReference type="SUPFAM" id="SSF56112">
    <property type="entry name" value="Protein kinase-like (PK-like)"/>
    <property type="match status" value="1"/>
</dbReference>
<comment type="caution">
    <text evidence="10">The sequence shown here is derived from an EMBL/GenBank/DDBJ whole genome shotgun (WGS) entry which is preliminary data.</text>
</comment>
<dbReference type="OrthoDB" id="3967at2759"/>
<gene>
    <name evidence="10" type="ORF">PVAP13_6KG152800</name>
</gene>
<keyword evidence="5" id="KW-0418">Kinase</keyword>
<feature type="compositionally biased region" description="Low complexity" evidence="8">
    <location>
        <begin position="89"/>
        <end position="98"/>
    </location>
</feature>
<dbReference type="FunFam" id="1.10.510.10:FF:000078">
    <property type="entry name" value="Serine/threonine-protein kinase PRP4 homolog"/>
    <property type="match status" value="1"/>
</dbReference>
<dbReference type="PANTHER" id="PTHR24058:SF103">
    <property type="entry name" value="SERINE_THREONINE-PROTEIN KINASE PRP4 HOMOLOG"/>
    <property type="match status" value="1"/>
</dbReference>
<keyword evidence="6" id="KW-0067">ATP-binding</keyword>